<dbReference type="STRING" id="126156.SAMN05421670_2508"/>
<dbReference type="GO" id="GO:0004354">
    <property type="term" value="F:glutamate dehydrogenase (NADP+) activity"/>
    <property type="evidence" value="ECO:0007669"/>
    <property type="project" value="TreeGrafter"/>
</dbReference>
<evidence type="ECO:0000256" key="9">
    <source>
        <dbReference type="RuleBase" id="RU004417"/>
    </source>
</evidence>
<dbReference type="SUPFAM" id="SSF51735">
    <property type="entry name" value="NAD(P)-binding Rossmann-fold domains"/>
    <property type="match status" value="1"/>
</dbReference>
<dbReference type="SMART" id="SM00839">
    <property type="entry name" value="ELFV_dehydrog"/>
    <property type="match status" value="1"/>
</dbReference>
<keyword evidence="7" id="KW-0547">Nucleotide-binding</keyword>
<feature type="active site" description="Proton donor" evidence="6">
    <location>
        <position position="140"/>
    </location>
</feature>
<proteinExistence type="inferred from homology"/>
<dbReference type="FunFam" id="3.40.50.10860:FF:000002">
    <property type="entry name" value="Glutamate dehydrogenase"/>
    <property type="match status" value="1"/>
</dbReference>
<organism evidence="11 12">
    <name type="scientific">Psychrobacillus psychrotolerans</name>
    <dbReference type="NCBI Taxonomy" id="126156"/>
    <lineage>
        <taxon>Bacteria</taxon>
        <taxon>Bacillati</taxon>
        <taxon>Bacillota</taxon>
        <taxon>Bacilli</taxon>
        <taxon>Bacillales</taxon>
        <taxon>Bacillaceae</taxon>
        <taxon>Psychrobacillus</taxon>
    </lineage>
</organism>
<dbReference type="InterPro" id="IPR006097">
    <property type="entry name" value="Glu/Leu/Phe/Val/Trp_DH_dimer"/>
</dbReference>
<evidence type="ECO:0000256" key="3">
    <source>
        <dbReference type="ARBA" id="ARBA00012896"/>
    </source>
</evidence>
<dbReference type="InterPro" id="IPR050724">
    <property type="entry name" value="Glu_Leu_Phe_Val_DH"/>
</dbReference>
<dbReference type="InterPro" id="IPR014362">
    <property type="entry name" value="Glu_DH"/>
</dbReference>
<feature type="binding site" evidence="7">
    <location>
        <position position="125"/>
    </location>
    <ligand>
        <name>substrate</name>
    </ligand>
</feature>
<dbReference type="PIRSF" id="PIRSF000185">
    <property type="entry name" value="Glu_DH"/>
    <property type="match status" value="1"/>
</dbReference>
<comment type="subunit">
    <text evidence="2">Homohexamer.</text>
</comment>
<evidence type="ECO:0000256" key="6">
    <source>
        <dbReference type="PIRSR" id="PIRSR000185-1"/>
    </source>
</evidence>
<evidence type="ECO:0000256" key="2">
    <source>
        <dbReference type="ARBA" id="ARBA00011643"/>
    </source>
</evidence>
<feature type="binding site" evidence="7">
    <location>
        <position position="392"/>
    </location>
    <ligand>
        <name>substrate</name>
    </ligand>
</feature>
<keyword evidence="12" id="KW-1185">Reference proteome</keyword>
<dbReference type="EMBL" id="FOXU01000004">
    <property type="protein sequence ID" value="SFQ52849.1"/>
    <property type="molecule type" value="Genomic_DNA"/>
</dbReference>
<feature type="binding site" evidence="7">
    <location>
        <position position="104"/>
    </location>
    <ligand>
        <name>substrate</name>
    </ligand>
</feature>
<evidence type="ECO:0000256" key="4">
    <source>
        <dbReference type="ARBA" id="ARBA00023002"/>
    </source>
</evidence>
<dbReference type="InterPro" id="IPR046346">
    <property type="entry name" value="Aminoacid_DH-like_N_sf"/>
</dbReference>
<dbReference type="SUPFAM" id="SSF53223">
    <property type="entry name" value="Aminoacid dehydrogenase-like, N-terminal domain"/>
    <property type="match status" value="1"/>
</dbReference>
<dbReference type="Pfam" id="PF02812">
    <property type="entry name" value="ELFV_dehydrog_N"/>
    <property type="match status" value="1"/>
</dbReference>
<dbReference type="AlphaFoldDB" id="A0A1I5Z8M4"/>
<dbReference type="InterPro" id="IPR036291">
    <property type="entry name" value="NAD(P)-bd_dom_sf"/>
</dbReference>
<feature type="site" description="Important for catalysis" evidence="8">
    <location>
        <position position="180"/>
    </location>
</feature>
<dbReference type="InterPro" id="IPR006095">
    <property type="entry name" value="Glu/Leu/Phe/Val/Trp_DH"/>
</dbReference>
<evidence type="ECO:0000259" key="10">
    <source>
        <dbReference type="SMART" id="SM00839"/>
    </source>
</evidence>
<dbReference type="GO" id="GO:0000166">
    <property type="term" value="F:nucleotide binding"/>
    <property type="evidence" value="ECO:0007669"/>
    <property type="project" value="UniProtKB-KW"/>
</dbReference>
<accession>A0A1I5Z8M4</accession>
<dbReference type="CDD" id="cd05313">
    <property type="entry name" value="NAD_bind_2_Glu_DH"/>
    <property type="match status" value="1"/>
</dbReference>
<dbReference type="Gene3D" id="1.10.285.10">
    <property type="entry name" value="Glutamate Dehydrogenase, chain A, domain 3"/>
    <property type="match status" value="2"/>
</dbReference>
<dbReference type="GO" id="GO:0006537">
    <property type="term" value="P:glutamate biosynthetic process"/>
    <property type="evidence" value="ECO:0007669"/>
    <property type="project" value="TreeGrafter"/>
</dbReference>
<dbReference type="Gene3D" id="3.40.50.10860">
    <property type="entry name" value="Leucine Dehydrogenase, chain A, domain 1"/>
    <property type="match status" value="1"/>
</dbReference>
<evidence type="ECO:0000256" key="8">
    <source>
        <dbReference type="PIRSR" id="PIRSR000185-3"/>
    </source>
</evidence>
<dbReference type="Proteomes" id="UP000198734">
    <property type="component" value="Unassembled WGS sequence"/>
</dbReference>
<evidence type="ECO:0000256" key="5">
    <source>
        <dbReference type="PIRNR" id="PIRNR000185"/>
    </source>
</evidence>
<dbReference type="Pfam" id="PF00208">
    <property type="entry name" value="ELFV_dehydrog"/>
    <property type="match status" value="1"/>
</dbReference>
<dbReference type="FunFam" id="3.40.50.720:FF:000030">
    <property type="entry name" value="Glutamate dehydrogenase"/>
    <property type="match status" value="1"/>
</dbReference>
<dbReference type="PRINTS" id="PR00082">
    <property type="entry name" value="GLFDHDRGNASE"/>
</dbReference>
<protein>
    <recommendedName>
        <fullName evidence="3 5">Glutamate dehydrogenase</fullName>
    </recommendedName>
</protein>
<feature type="binding site" evidence="7">
    <location>
        <position position="128"/>
    </location>
    <ligand>
        <name>substrate</name>
    </ligand>
</feature>
<evidence type="ECO:0000313" key="12">
    <source>
        <dbReference type="Proteomes" id="UP000198734"/>
    </source>
</evidence>
<evidence type="ECO:0000256" key="1">
    <source>
        <dbReference type="ARBA" id="ARBA00006382"/>
    </source>
</evidence>
<feature type="domain" description="Glutamate/phenylalanine/leucine/valine/L-tryptophan dehydrogenase C-terminal" evidence="10">
    <location>
        <begin position="217"/>
        <end position="458"/>
    </location>
</feature>
<dbReference type="RefSeq" id="WP_245762689.1">
    <property type="nucleotide sequence ID" value="NZ_FOXU01000004.1"/>
</dbReference>
<dbReference type="NCBIfam" id="NF006929">
    <property type="entry name" value="PRK09414.1"/>
    <property type="match status" value="1"/>
</dbReference>
<name>A0A1I5Z8M4_9BACI</name>
<dbReference type="InterPro" id="IPR033922">
    <property type="entry name" value="NAD_bind_Glu_DH"/>
</dbReference>
<gene>
    <name evidence="11" type="ORF">SAMN05421670_2508</name>
</gene>
<sequence>MEITMRTNLEHKNRANDYVHEVFELVKNRNQGEKEFLQAAREIFDSLRPVFLKHPEYIHNGILERITEPDRVITFRVAWEDDTGKVQVNRGFRVQFNNSLGPYKGGIRFHPTVNSSIMKFLAFEQTFKNALTGQPIGAGKGGSDFNPKGKSEREIMRFTQSFITELSKYIGPDMDVPAGDIGVGKREIGYMFGQYNRLKGGYEAGVFTGKDPNHGGSLGRKEATGYGTVYFVEEMLNAENDTFEGKKVVVSGSGNVAIYAMEKAIELGAVVLACSDSSGYIYDPQGIDVETVKQLKEFDSKRIQEYIKTHPNAVYHDGCTDIWSVACDIALPCATQNEMEKEDALLLIENGVKAVGEGANMPCTEEAILAFQAKGVLFAPAKAANAGGVAVSAMEMSQNSMRLSWTVEEVDEKLKQVMKNIYTSCYSAAESYGHPGNLVIGANIAGFLKVADAMVAHGIH</sequence>
<evidence type="ECO:0000313" key="11">
    <source>
        <dbReference type="EMBL" id="SFQ52849.1"/>
    </source>
</evidence>
<keyword evidence="7" id="KW-0520">NAD</keyword>
<dbReference type="PANTHER" id="PTHR43571">
    <property type="entry name" value="NADP-SPECIFIC GLUTAMATE DEHYDROGENASE 1-RELATED"/>
    <property type="match status" value="1"/>
</dbReference>
<dbReference type="GO" id="GO:0005829">
    <property type="term" value="C:cytosol"/>
    <property type="evidence" value="ECO:0007669"/>
    <property type="project" value="TreeGrafter"/>
</dbReference>
<dbReference type="FunFam" id="1.10.285.10:FF:000001">
    <property type="entry name" value="Glutamate dehydrogenase"/>
    <property type="match status" value="1"/>
</dbReference>
<keyword evidence="4 5" id="KW-0560">Oxidoreductase</keyword>
<feature type="binding site" evidence="7">
    <location>
        <position position="224"/>
    </location>
    <ligand>
        <name>NAD(+)</name>
        <dbReference type="ChEBI" id="CHEBI:57540"/>
    </ligand>
</feature>
<comment type="similarity">
    <text evidence="1 5 9">Belongs to the Glu/Leu/Phe/Val dehydrogenases family.</text>
</comment>
<feature type="binding site" evidence="7">
    <location>
        <position position="255"/>
    </location>
    <ligand>
        <name>NAD(+)</name>
        <dbReference type="ChEBI" id="CHEBI:57540"/>
    </ligand>
</feature>
<reference evidence="12" key="1">
    <citation type="submission" date="2016-10" db="EMBL/GenBank/DDBJ databases">
        <authorList>
            <person name="Varghese N."/>
            <person name="Submissions S."/>
        </authorList>
    </citation>
    <scope>NUCLEOTIDE SEQUENCE [LARGE SCALE GENOMIC DNA]</scope>
    <source>
        <strain evidence="12">DSM 11706</strain>
    </source>
</reference>
<feature type="binding site" evidence="7">
    <location>
        <position position="179"/>
    </location>
    <ligand>
        <name>substrate</name>
    </ligand>
</feature>
<dbReference type="Gene3D" id="3.40.50.720">
    <property type="entry name" value="NAD(P)-binding Rossmann-like Domain"/>
    <property type="match status" value="1"/>
</dbReference>
<dbReference type="PANTHER" id="PTHR43571:SF1">
    <property type="entry name" value="NADP-SPECIFIC GLUTAMATE DEHYDROGENASE 1-RELATED"/>
    <property type="match status" value="1"/>
</dbReference>
<dbReference type="InterPro" id="IPR006096">
    <property type="entry name" value="Glu/Leu/Phe/Val/Trp_DH_C"/>
</dbReference>
<evidence type="ECO:0000256" key="7">
    <source>
        <dbReference type="PIRSR" id="PIRSR000185-2"/>
    </source>
</evidence>